<dbReference type="AlphaFoldDB" id="A0A3Q3WKP5"/>
<dbReference type="PANTHER" id="PTHR13422">
    <property type="entry name" value="SIN3-HDAC COMPLEX-ASSOCIATED FACTOR"/>
    <property type="match status" value="1"/>
</dbReference>
<dbReference type="Ensembl" id="ENSMMOT00000009550.1">
    <property type="protein sequence ID" value="ENSMMOP00000009384.1"/>
    <property type="gene ID" value="ENSMMOG00000007261.1"/>
</dbReference>
<dbReference type="OMA" id="GDICNAH"/>
<dbReference type="InterPro" id="IPR026065">
    <property type="entry name" value="FAM60A"/>
</dbReference>
<sequence>MFGFHKPKPYRSIEGCCICRAKSSSSHFTDSKRYEIDLNRCFGLREVCCGDICNAHVLLIKRWKKLSAGSMKNWSHLRTLSVVGAKAVPSMKSTLKMKKIKKKLRPSQISWIQRSASVKYLSVRVGQCFPSCFEILMCLFPTSCLVLSPR</sequence>
<keyword evidence="2" id="KW-1185">Reference proteome</keyword>
<dbReference type="GO" id="GO:0030336">
    <property type="term" value="P:negative regulation of cell migration"/>
    <property type="evidence" value="ECO:0007669"/>
    <property type="project" value="TreeGrafter"/>
</dbReference>
<dbReference type="PANTHER" id="PTHR13422:SF12">
    <property type="entry name" value="SIN3-HDAC COMPLEX-ASSOCIATED FACTOR"/>
    <property type="match status" value="1"/>
</dbReference>
<protein>
    <recommendedName>
        <fullName evidence="3">SIN3-HDAC complex associated factor, like</fullName>
    </recommendedName>
</protein>
<proteinExistence type="predicted"/>
<dbReference type="Pfam" id="PF15396">
    <property type="entry name" value="FAM60A"/>
    <property type="match status" value="1"/>
</dbReference>
<dbReference type="Proteomes" id="UP000261620">
    <property type="component" value="Unplaced"/>
</dbReference>
<accession>A0A3Q3WKP5</accession>
<name>A0A3Q3WKP5_MOLML</name>
<dbReference type="GO" id="GO:0070822">
    <property type="term" value="C:Sin3-type complex"/>
    <property type="evidence" value="ECO:0007669"/>
    <property type="project" value="TreeGrafter"/>
</dbReference>
<evidence type="ECO:0008006" key="3">
    <source>
        <dbReference type="Google" id="ProtNLM"/>
    </source>
</evidence>
<dbReference type="STRING" id="94237.ENSMMOP00000009384"/>
<evidence type="ECO:0000313" key="2">
    <source>
        <dbReference type="Proteomes" id="UP000261620"/>
    </source>
</evidence>
<evidence type="ECO:0000313" key="1">
    <source>
        <dbReference type="Ensembl" id="ENSMMOP00000009384.1"/>
    </source>
</evidence>
<organism evidence="1 2">
    <name type="scientific">Mola mola</name>
    <name type="common">Ocean sunfish</name>
    <name type="synonym">Tetraodon mola</name>
    <dbReference type="NCBI Taxonomy" id="94237"/>
    <lineage>
        <taxon>Eukaryota</taxon>
        <taxon>Metazoa</taxon>
        <taxon>Chordata</taxon>
        <taxon>Craniata</taxon>
        <taxon>Vertebrata</taxon>
        <taxon>Euteleostomi</taxon>
        <taxon>Actinopterygii</taxon>
        <taxon>Neopterygii</taxon>
        <taxon>Teleostei</taxon>
        <taxon>Neoteleostei</taxon>
        <taxon>Acanthomorphata</taxon>
        <taxon>Eupercaria</taxon>
        <taxon>Tetraodontiformes</taxon>
        <taxon>Molidae</taxon>
        <taxon>Mola</taxon>
    </lineage>
</organism>
<reference evidence="1" key="1">
    <citation type="submission" date="2025-08" db="UniProtKB">
        <authorList>
            <consortium name="Ensembl"/>
        </authorList>
    </citation>
    <scope>IDENTIFICATION</scope>
</reference>
<reference evidence="1" key="2">
    <citation type="submission" date="2025-09" db="UniProtKB">
        <authorList>
            <consortium name="Ensembl"/>
        </authorList>
    </citation>
    <scope>IDENTIFICATION</scope>
</reference>